<dbReference type="GO" id="GO:0005634">
    <property type="term" value="C:nucleus"/>
    <property type="evidence" value="ECO:0007669"/>
    <property type="project" value="TreeGrafter"/>
</dbReference>
<sequence length="253" mass="28771">MDALLEYDSASDEDDKQSTTARLGKRSLDQQELSVKKQALPKLPSLFSSIITPTGTSSQDHQGRTRTRQGKINNWATYVYIQVPLGDEIQGILDAVTANNNNIHNMTQADRGFHLSLTKCLYLKEHQLEEFSNAVRTQLQDTPRFTMSFAQLSILSNEDNTRSFLTAEVGAGYNDLMAKLKKVDQVVTKFHHPEFYKPPRFHASIAWSLQKMPLDQAIKTLPEKWMNELAFVEYSITSIYVKMGNRIVTVKLK</sequence>
<evidence type="ECO:0000256" key="3">
    <source>
        <dbReference type="ARBA" id="ARBA00023239"/>
    </source>
</evidence>
<evidence type="ECO:0000256" key="5">
    <source>
        <dbReference type="ARBA" id="ARBA00029543"/>
    </source>
</evidence>
<reference evidence="8 9" key="1">
    <citation type="submission" date="2016-07" db="EMBL/GenBank/DDBJ databases">
        <title>Pervasive Adenine N6-methylation of Active Genes in Fungi.</title>
        <authorList>
            <consortium name="DOE Joint Genome Institute"/>
            <person name="Mondo S.J."/>
            <person name="Dannebaum R.O."/>
            <person name="Kuo R.C."/>
            <person name="Labutti K."/>
            <person name="Haridas S."/>
            <person name="Kuo A."/>
            <person name="Salamov A."/>
            <person name="Ahrendt S.R."/>
            <person name="Lipzen A."/>
            <person name="Sullivan W."/>
            <person name="Andreopoulos W.B."/>
            <person name="Clum A."/>
            <person name="Lindquist E."/>
            <person name="Daum C."/>
            <person name="Ramamoorthy G.K."/>
            <person name="Gryganskyi A."/>
            <person name="Culley D."/>
            <person name="Magnuson J.K."/>
            <person name="James T.Y."/>
            <person name="O'Malley M.A."/>
            <person name="Stajich J.E."/>
            <person name="Spatafora J.W."/>
            <person name="Visel A."/>
            <person name="Grigoriev I.V."/>
        </authorList>
    </citation>
    <scope>NUCLEOTIDE SEQUENCE [LARGE SCALE GENOMIC DNA]</scope>
    <source>
        <strain evidence="8 9">NRRL 1336</strain>
    </source>
</reference>
<keyword evidence="9" id="KW-1185">Reference proteome</keyword>
<dbReference type="OrthoDB" id="49151at2759"/>
<evidence type="ECO:0000256" key="7">
    <source>
        <dbReference type="SAM" id="MobiDB-lite"/>
    </source>
</evidence>
<evidence type="ECO:0000256" key="4">
    <source>
        <dbReference type="ARBA" id="ARBA00023242"/>
    </source>
</evidence>
<dbReference type="Proteomes" id="UP000193560">
    <property type="component" value="Unassembled WGS sequence"/>
</dbReference>
<keyword evidence="3" id="KW-0456">Lyase</keyword>
<evidence type="ECO:0000313" key="9">
    <source>
        <dbReference type="Proteomes" id="UP000193560"/>
    </source>
</evidence>
<dbReference type="GO" id="GO:0000175">
    <property type="term" value="F:3'-5'-RNA exonuclease activity"/>
    <property type="evidence" value="ECO:0007669"/>
    <property type="project" value="TreeGrafter"/>
</dbReference>
<proteinExistence type="predicted"/>
<dbReference type="PANTHER" id="PTHR13522">
    <property type="entry name" value="U6 SNRNA PHOSPHODIESTERASE 1"/>
    <property type="match status" value="1"/>
</dbReference>
<dbReference type="AlphaFoldDB" id="A0A1X2IZE2"/>
<accession>A0A1X2IZE2</accession>
<organism evidence="8 9">
    <name type="scientific">Absidia repens</name>
    <dbReference type="NCBI Taxonomy" id="90262"/>
    <lineage>
        <taxon>Eukaryota</taxon>
        <taxon>Fungi</taxon>
        <taxon>Fungi incertae sedis</taxon>
        <taxon>Mucoromycota</taxon>
        <taxon>Mucoromycotina</taxon>
        <taxon>Mucoromycetes</taxon>
        <taxon>Mucorales</taxon>
        <taxon>Cunninghamellaceae</taxon>
        <taxon>Absidia</taxon>
    </lineage>
</organism>
<dbReference type="PANTHER" id="PTHR13522:SF3">
    <property type="entry name" value="U6 SNRNA PHOSPHODIESTERASE 1"/>
    <property type="match status" value="1"/>
</dbReference>
<evidence type="ECO:0000313" key="8">
    <source>
        <dbReference type="EMBL" id="ORZ24665.1"/>
    </source>
</evidence>
<dbReference type="GO" id="GO:0016829">
    <property type="term" value="F:lyase activity"/>
    <property type="evidence" value="ECO:0007669"/>
    <property type="project" value="UniProtKB-KW"/>
</dbReference>
<dbReference type="InterPro" id="IPR027521">
    <property type="entry name" value="Usb1"/>
</dbReference>
<protein>
    <recommendedName>
        <fullName evidence="5">U6 snRNA phosphodiesterase 1</fullName>
    </recommendedName>
    <alternativeName>
        <fullName evidence="6">3'-5' RNA exonuclease USB1</fullName>
    </alternativeName>
</protein>
<dbReference type="GO" id="GO:0034477">
    <property type="term" value="P:U6 snRNA 3'-end processing"/>
    <property type="evidence" value="ECO:0007669"/>
    <property type="project" value="InterPro"/>
</dbReference>
<dbReference type="InterPro" id="IPR009097">
    <property type="entry name" value="Cyclic_Pdiesterase"/>
</dbReference>
<feature type="region of interest" description="Disordered" evidence="7">
    <location>
        <begin position="1"/>
        <end position="30"/>
    </location>
</feature>
<keyword evidence="1" id="KW-0540">Nuclease</keyword>
<keyword evidence="4" id="KW-0539">Nucleus</keyword>
<dbReference type="STRING" id="90262.A0A1X2IZE2"/>
<dbReference type="SUPFAM" id="SSF55144">
    <property type="entry name" value="LigT-like"/>
    <property type="match status" value="1"/>
</dbReference>
<evidence type="ECO:0000256" key="2">
    <source>
        <dbReference type="ARBA" id="ARBA00022801"/>
    </source>
</evidence>
<comment type="caution">
    <text evidence="8">The sequence shown here is derived from an EMBL/GenBank/DDBJ whole genome shotgun (WGS) entry which is preliminary data.</text>
</comment>
<dbReference type="EMBL" id="MCGE01000002">
    <property type="protein sequence ID" value="ORZ24665.1"/>
    <property type="molecule type" value="Genomic_DNA"/>
</dbReference>
<dbReference type="Gene3D" id="3.90.1140.10">
    <property type="entry name" value="Cyclic phosphodiesterase"/>
    <property type="match status" value="1"/>
</dbReference>
<dbReference type="Pfam" id="PF09749">
    <property type="entry name" value="HVSL"/>
    <property type="match status" value="1"/>
</dbReference>
<keyword evidence="2" id="KW-0378">Hydrolase</keyword>
<gene>
    <name evidence="8" type="ORF">BCR42DRAFT_94393</name>
</gene>
<evidence type="ECO:0000256" key="1">
    <source>
        <dbReference type="ARBA" id="ARBA00022722"/>
    </source>
</evidence>
<name>A0A1X2IZE2_9FUNG</name>
<evidence type="ECO:0000256" key="6">
    <source>
        <dbReference type="ARBA" id="ARBA00030030"/>
    </source>
</evidence>